<protein>
    <submittedName>
        <fullName evidence="1">Uncharacterized protein</fullName>
    </submittedName>
</protein>
<proteinExistence type="predicted"/>
<dbReference type="KEGG" id="lfa:LFA_3057"/>
<organism evidence="1 2">
    <name type="scientific">Legionella fallonii LLAP-10</name>
    <dbReference type="NCBI Taxonomy" id="1212491"/>
    <lineage>
        <taxon>Bacteria</taxon>
        <taxon>Pseudomonadati</taxon>
        <taxon>Pseudomonadota</taxon>
        <taxon>Gammaproteobacteria</taxon>
        <taxon>Legionellales</taxon>
        <taxon>Legionellaceae</taxon>
        <taxon>Legionella</taxon>
    </lineage>
</organism>
<name>A0A098G7G8_9GAMM</name>
<dbReference type="Proteomes" id="UP000032430">
    <property type="component" value="Chromosome I"/>
</dbReference>
<accession>A0A098G7G8</accession>
<reference evidence="2" key="1">
    <citation type="submission" date="2014-09" db="EMBL/GenBank/DDBJ databases">
        <authorList>
            <person name="Gomez-Valero L."/>
        </authorList>
    </citation>
    <scope>NUCLEOTIDE SEQUENCE [LARGE SCALE GENOMIC DNA]</scope>
    <source>
        <strain evidence="2">ATCC700992</strain>
    </source>
</reference>
<dbReference type="HOGENOM" id="CLU_631333_0_0_6"/>
<dbReference type="OrthoDB" id="5636740at2"/>
<sequence length="434" mass="48734">MTQLNNVPPIIVLSAANEGNVLSRTSNGESLSLLDHDKELAIISVPVLLVEQPLVYKDYALYLIQNEDDLEAKIDNIQQQEQNALILVGNLNIRKAYFIENNSLFSSKPLEIDCELYLYIIEQFRINNNGKVICHKSNTGDIERVIGYIRNSSNLGNEAGIAKTRTGRNVYSKDFGPCNPVIGLRKIDKQFVIAHLTGTSVARNSGAIGDFVESIESGQGSYFTIVMQNPKVYKSHLKAPTIAGKLAVLFNDENVSRISVAEGYSGVACINSTTIIVTNEMHYFRNETEKKMLVNRYSSQELGAVRILDMEKELISMTSTRHDIQKQYETEKDNPLLAPDYVKLLHQLGVFKVEEKKSTQDQQEFGADRIIDMEKELISMTSSGHDIQKQHETEKDNPLLAPDHIKLLHQLGVFKVEEKKSPQAQSEQSCCLLM</sequence>
<evidence type="ECO:0000313" key="2">
    <source>
        <dbReference type="Proteomes" id="UP000032430"/>
    </source>
</evidence>
<evidence type="ECO:0000313" key="1">
    <source>
        <dbReference type="EMBL" id="CEG58403.1"/>
    </source>
</evidence>
<gene>
    <name evidence="1" type="ORF">LFA_3057</name>
</gene>
<dbReference type="EMBL" id="LN614827">
    <property type="protein sequence ID" value="CEG58403.1"/>
    <property type="molecule type" value="Genomic_DNA"/>
</dbReference>
<keyword evidence="2" id="KW-1185">Reference proteome</keyword>
<dbReference type="AlphaFoldDB" id="A0A098G7G8"/>
<dbReference type="RefSeq" id="WP_045096725.1">
    <property type="nucleotide sequence ID" value="NZ_LN614827.1"/>
</dbReference>